<protein>
    <submittedName>
        <fullName evidence="1">Uncharacterized protein</fullName>
    </submittedName>
</protein>
<accession>A0A7R9HA68</accession>
<sequence length="93" mass="10006">MFGYPVDEVAGRESQSSFCSSSAGLQDVSFVLVSLATSFARVFGMPVALSSASLKPILWDGGREGERSGVASQPTKVSFRTNKNRWITETGNR</sequence>
<dbReference type="EMBL" id="OD007195">
    <property type="protein sequence ID" value="CAD7413759.1"/>
    <property type="molecule type" value="Genomic_DNA"/>
</dbReference>
<evidence type="ECO:0000313" key="1">
    <source>
        <dbReference type="EMBL" id="CAD7413759.1"/>
    </source>
</evidence>
<organism evidence="1">
    <name type="scientific">Timema poppense</name>
    <name type="common">Walking stick</name>
    <dbReference type="NCBI Taxonomy" id="170557"/>
    <lineage>
        <taxon>Eukaryota</taxon>
        <taxon>Metazoa</taxon>
        <taxon>Ecdysozoa</taxon>
        <taxon>Arthropoda</taxon>
        <taxon>Hexapoda</taxon>
        <taxon>Insecta</taxon>
        <taxon>Pterygota</taxon>
        <taxon>Neoptera</taxon>
        <taxon>Polyneoptera</taxon>
        <taxon>Phasmatodea</taxon>
        <taxon>Timematodea</taxon>
        <taxon>Timematoidea</taxon>
        <taxon>Timematidae</taxon>
        <taxon>Timema</taxon>
    </lineage>
</organism>
<dbReference type="AlphaFoldDB" id="A0A7R9HA68"/>
<reference evidence="1" key="1">
    <citation type="submission" date="2020-11" db="EMBL/GenBank/DDBJ databases">
        <authorList>
            <person name="Tran Van P."/>
        </authorList>
    </citation>
    <scope>NUCLEOTIDE SEQUENCE</scope>
</reference>
<proteinExistence type="predicted"/>
<gene>
    <name evidence="1" type="ORF">TPSB3V08_LOCUS9229</name>
</gene>
<name>A0A7R9HA68_TIMPO</name>